<keyword evidence="3" id="KW-1185">Reference proteome</keyword>
<evidence type="ECO:0000259" key="1">
    <source>
        <dbReference type="PROSITE" id="PS50878"/>
    </source>
</evidence>
<dbReference type="InterPro" id="IPR043502">
    <property type="entry name" value="DNA/RNA_pol_sf"/>
</dbReference>
<sequence>MPIYKKGWKEELGNYRPVSLTSVLGKVMEQIILSAIMRHVQDNQVIRPSQHGFMKGRSCLTNLTSFCDKVSHLVDEGKAVDVVYLEISKAFDATSPSILLEKLAAPGLDRHPFHWVKNWLDGQAQRVVVNGVKSSWWPVTSGVPQGSILEPVLFNIFINDLDEGIECTLSQFADNTKLCGVLICLRVGRLYRGVWTGWIDGLRPTV</sequence>
<protein>
    <submittedName>
        <fullName evidence="2">Mitochondrial enolase superfamily member 1</fullName>
    </submittedName>
</protein>
<dbReference type="Proteomes" id="UP001623348">
    <property type="component" value="Unassembled WGS sequence"/>
</dbReference>
<proteinExistence type="predicted"/>
<dbReference type="Pfam" id="PF00078">
    <property type="entry name" value="RVT_1"/>
    <property type="match status" value="1"/>
</dbReference>
<gene>
    <name evidence="2" type="ORF">GRJ2_001180700</name>
</gene>
<dbReference type="InterPro" id="IPR000477">
    <property type="entry name" value="RT_dom"/>
</dbReference>
<reference evidence="2 3" key="1">
    <citation type="submission" date="2024-06" db="EMBL/GenBank/DDBJ databases">
        <title>The draft genome of Grus japonensis, version 3.</title>
        <authorList>
            <person name="Nabeshima K."/>
            <person name="Suzuki S."/>
            <person name="Onuma M."/>
        </authorList>
    </citation>
    <scope>NUCLEOTIDE SEQUENCE [LARGE SCALE GENOMIC DNA]</scope>
    <source>
        <strain evidence="2 3">451A</strain>
    </source>
</reference>
<organism evidence="2 3">
    <name type="scientific">Grus japonensis</name>
    <name type="common">Japanese crane</name>
    <name type="synonym">Red-crowned crane</name>
    <dbReference type="NCBI Taxonomy" id="30415"/>
    <lineage>
        <taxon>Eukaryota</taxon>
        <taxon>Metazoa</taxon>
        <taxon>Chordata</taxon>
        <taxon>Craniata</taxon>
        <taxon>Vertebrata</taxon>
        <taxon>Euteleostomi</taxon>
        <taxon>Archelosauria</taxon>
        <taxon>Archosauria</taxon>
        <taxon>Dinosauria</taxon>
        <taxon>Saurischia</taxon>
        <taxon>Theropoda</taxon>
        <taxon>Coelurosauria</taxon>
        <taxon>Aves</taxon>
        <taxon>Neognathae</taxon>
        <taxon>Neoaves</taxon>
        <taxon>Gruiformes</taxon>
        <taxon>Gruidae</taxon>
        <taxon>Grus</taxon>
    </lineage>
</organism>
<name>A0ABC9WNX5_GRUJA</name>
<evidence type="ECO:0000313" key="3">
    <source>
        <dbReference type="Proteomes" id="UP001623348"/>
    </source>
</evidence>
<feature type="domain" description="Reverse transcriptase" evidence="1">
    <location>
        <begin position="1"/>
        <end position="206"/>
    </location>
</feature>
<dbReference type="PROSITE" id="PS50878">
    <property type="entry name" value="RT_POL"/>
    <property type="match status" value="1"/>
</dbReference>
<dbReference type="PANTHER" id="PTHR33332">
    <property type="entry name" value="REVERSE TRANSCRIPTASE DOMAIN-CONTAINING PROTEIN"/>
    <property type="match status" value="1"/>
</dbReference>
<dbReference type="EMBL" id="BAAFJT010000003">
    <property type="protein sequence ID" value="GAB0187154.1"/>
    <property type="molecule type" value="Genomic_DNA"/>
</dbReference>
<evidence type="ECO:0000313" key="2">
    <source>
        <dbReference type="EMBL" id="GAB0187154.1"/>
    </source>
</evidence>
<dbReference type="AlphaFoldDB" id="A0ABC9WNX5"/>
<dbReference type="CDD" id="cd01650">
    <property type="entry name" value="RT_nLTR_like"/>
    <property type="match status" value="1"/>
</dbReference>
<dbReference type="SUPFAM" id="SSF56672">
    <property type="entry name" value="DNA/RNA polymerases"/>
    <property type="match status" value="1"/>
</dbReference>
<accession>A0ABC9WNX5</accession>
<comment type="caution">
    <text evidence="2">The sequence shown here is derived from an EMBL/GenBank/DDBJ whole genome shotgun (WGS) entry which is preliminary data.</text>
</comment>